<evidence type="ECO:0000256" key="1">
    <source>
        <dbReference type="SAM" id="MobiDB-lite"/>
    </source>
</evidence>
<keyword evidence="4" id="KW-1185">Reference proteome</keyword>
<evidence type="ECO:0000313" key="4">
    <source>
        <dbReference type="Proteomes" id="UP001321473"/>
    </source>
</evidence>
<name>A0AAQ4FD31_AMBAM</name>
<feature type="compositionally biased region" description="Polar residues" evidence="1">
    <location>
        <begin position="81"/>
        <end position="92"/>
    </location>
</feature>
<sequence>MRPSTLLSLCVFAVLALLATQARPAGGALILPLVIFKKLPKHDPHQHLKKLLQFVNVDVIKGLVGQLINFEAILRHFSPTPAKTSTAASQPTVVMMMDEPRPPEPTTTTSPPPRRATTPPAMPTLPVFPTLPPIPVTPEMEAIPQISGTDSSATATANPDTADKAQGATADPAKDAAHRDHAAPGEGISPAPPTVTPQAQAGAR</sequence>
<dbReference type="Proteomes" id="UP001321473">
    <property type="component" value="Unassembled WGS sequence"/>
</dbReference>
<feature type="chain" id="PRO_5042831723" description="Secreted protein" evidence="2">
    <location>
        <begin position="28"/>
        <end position="204"/>
    </location>
</feature>
<protein>
    <recommendedName>
        <fullName evidence="5">Secreted protein</fullName>
    </recommendedName>
</protein>
<feature type="signal peptide" evidence="2">
    <location>
        <begin position="1"/>
        <end position="27"/>
    </location>
</feature>
<feature type="region of interest" description="Disordered" evidence="1">
    <location>
        <begin position="81"/>
        <end position="204"/>
    </location>
</feature>
<organism evidence="3 4">
    <name type="scientific">Amblyomma americanum</name>
    <name type="common">Lone star tick</name>
    <dbReference type="NCBI Taxonomy" id="6943"/>
    <lineage>
        <taxon>Eukaryota</taxon>
        <taxon>Metazoa</taxon>
        <taxon>Ecdysozoa</taxon>
        <taxon>Arthropoda</taxon>
        <taxon>Chelicerata</taxon>
        <taxon>Arachnida</taxon>
        <taxon>Acari</taxon>
        <taxon>Parasitiformes</taxon>
        <taxon>Ixodida</taxon>
        <taxon>Ixodoidea</taxon>
        <taxon>Ixodidae</taxon>
        <taxon>Amblyomminae</taxon>
        <taxon>Amblyomma</taxon>
    </lineage>
</organism>
<dbReference type="AlphaFoldDB" id="A0AAQ4FD31"/>
<dbReference type="EMBL" id="JARKHS020004397">
    <property type="protein sequence ID" value="KAK8784642.1"/>
    <property type="molecule type" value="Genomic_DNA"/>
</dbReference>
<gene>
    <name evidence="3" type="ORF">V5799_008991</name>
</gene>
<feature type="compositionally biased region" description="Basic and acidic residues" evidence="1">
    <location>
        <begin position="172"/>
        <end position="183"/>
    </location>
</feature>
<accession>A0AAQ4FD31</accession>
<proteinExistence type="predicted"/>
<reference evidence="3 4" key="1">
    <citation type="journal article" date="2023" name="Arcadia Sci">
        <title>De novo assembly of a long-read Amblyomma americanum tick genome.</title>
        <authorList>
            <person name="Chou S."/>
            <person name="Poskanzer K.E."/>
            <person name="Rollins M."/>
            <person name="Thuy-Boun P.S."/>
        </authorList>
    </citation>
    <scope>NUCLEOTIDE SEQUENCE [LARGE SCALE GENOMIC DNA]</scope>
    <source>
        <strain evidence="3">F_SG_1</strain>
        <tissue evidence="3">Salivary glands</tissue>
    </source>
</reference>
<keyword evidence="2" id="KW-0732">Signal</keyword>
<comment type="caution">
    <text evidence="3">The sequence shown here is derived from an EMBL/GenBank/DDBJ whole genome shotgun (WGS) entry which is preliminary data.</text>
</comment>
<feature type="compositionally biased region" description="Polar residues" evidence="1">
    <location>
        <begin position="146"/>
        <end position="159"/>
    </location>
</feature>
<evidence type="ECO:0008006" key="5">
    <source>
        <dbReference type="Google" id="ProtNLM"/>
    </source>
</evidence>
<evidence type="ECO:0000256" key="2">
    <source>
        <dbReference type="SAM" id="SignalP"/>
    </source>
</evidence>
<evidence type="ECO:0000313" key="3">
    <source>
        <dbReference type="EMBL" id="KAK8784642.1"/>
    </source>
</evidence>